<organism evidence="3 4">
    <name type="scientific">Sclerotinia trifoliorum</name>
    <dbReference type="NCBI Taxonomy" id="28548"/>
    <lineage>
        <taxon>Eukaryota</taxon>
        <taxon>Fungi</taxon>
        <taxon>Dikarya</taxon>
        <taxon>Ascomycota</taxon>
        <taxon>Pezizomycotina</taxon>
        <taxon>Leotiomycetes</taxon>
        <taxon>Helotiales</taxon>
        <taxon>Sclerotiniaceae</taxon>
        <taxon>Sclerotinia</taxon>
    </lineage>
</organism>
<feature type="domain" description="2EXR" evidence="2">
    <location>
        <begin position="30"/>
        <end position="112"/>
    </location>
</feature>
<comment type="caution">
    <text evidence="3">The sequence shown here is derived from an EMBL/GenBank/DDBJ whole genome shotgun (WGS) entry which is preliminary data.</text>
</comment>
<evidence type="ECO:0000313" key="3">
    <source>
        <dbReference type="EMBL" id="CAD6456196.1"/>
    </source>
</evidence>
<dbReference type="Proteomes" id="UP000624404">
    <property type="component" value="Unassembled WGS sequence"/>
</dbReference>
<dbReference type="InterPro" id="IPR045518">
    <property type="entry name" value="2EXR"/>
</dbReference>
<feature type="compositionally biased region" description="Polar residues" evidence="1">
    <location>
        <begin position="1"/>
        <end position="25"/>
    </location>
</feature>
<dbReference type="OrthoDB" id="3489104at2759"/>
<evidence type="ECO:0000256" key="1">
    <source>
        <dbReference type="SAM" id="MobiDB-lite"/>
    </source>
</evidence>
<protein>
    <submittedName>
        <fullName evidence="3">D3a76097-c7bf-4398-b60a-9aced05e4058</fullName>
    </submittedName>
</protein>
<dbReference type="Pfam" id="PF20150">
    <property type="entry name" value="2EXR"/>
    <property type="match status" value="1"/>
</dbReference>
<dbReference type="EMBL" id="CAJHIA010000037">
    <property type="protein sequence ID" value="CAD6456196.1"/>
    <property type="molecule type" value="Genomic_DNA"/>
</dbReference>
<feature type="region of interest" description="Disordered" evidence="1">
    <location>
        <begin position="1"/>
        <end position="29"/>
    </location>
</feature>
<reference evidence="3" key="1">
    <citation type="submission" date="2020-10" db="EMBL/GenBank/DDBJ databases">
        <authorList>
            <person name="Kusch S."/>
        </authorList>
    </citation>
    <scope>NUCLEOTIDE SEQUENCE</scope>
    <source>
        <strain evidence="3">SwB9</strain>
    </source>
</reference>
<sequence>MSDSLQNLSSEAMSSNPTNSVQDGTTEPDFPLFRQLPKEIRFMIWKLAATNQARRVEITDNEFHMEISSPPTLFADFESEFISKEVLSKIFDGQTFTGKTHEIYFCPEKDTIAFKDIRDFSFPQDRLIHGPPNKAYKFPSQPECDSVRILELEEDLGMWMYNAVHFGSLDELILRTVNCPDDRRDRVFLEATQYYQDKLAHGNCTKVPKITIRLEQGLEIRKHSSVIMQDI</sequence>
<evidence type="ECO:0000313" key="4">
    <source>
        <dbReference type="Proteomes" id="UP000624404"/>
    </source>
</evidence>
<gene>
    <name evidence="3" type="ORF">SCLTRI_LOCUS10401</name>
</gene>
<accession>A0A8H2W528</accession>
<evidence type="ECO:0000259" key="2">
    <source>
        <dbReference type="Pfam" id="PF20150"/>
    </source>
</evidence>
<keyword evidence="4" id="KW-1185">Reference proteome</keyword>
<dbReference type="AlphaFoldDB" id="A0A8H2W528"/>
<name>A0A8H2W528_9HELO</name>
<proteinExistence type="predicted"/>